<evidence type="ECO:0000313" key="2">
    <source>
        <dbReference type="Proteomes" id="UP001162992"/>
    </source>
</evidence>
<name>A0ACC2C028_DIPCM</name>
<organism evidence="1 2">
    <name type="scientific">Diphasiastrum complanatum</name>
    <name type="common">Issler's clubmoss</name>
    <name type="synonym">Lycopodium complanatum</name>
    <dbReference type="NCBI Taxonomy" id="34168"/>
    <lineage>
        <taxon>Eukaryota</taxon>
        <taxon>Viridiplantae</taxon>
        <taxon>Streptophyta</taxon>
        <taxon>Embryophyta</taxon>
        <taxon>Tracheophyta</taxon>
        <taxon>Lycopodiopsida</taxon>
        <taxon>Lycopodiales</taxon>
        <taxon>Lycopodiaceae</taxon>
        <taxon>Lycopodioideae</taxon>
        <taxon>Diphasiastrum</taxon>
    </lineage>
</organism>
<dbReference type="EMBL" id="CM055103">
    <property type="protein sequence ID" value="KAJ7535371.1"/>
    <property type="molecule type" value="Genomic_DNA"/>
</dbReference>
<keyword evidence="2" id="KW-1185">Reference proteome</keyword>
<proteinExistence type="predicted"/>
<evidence type="ECO:0000313" key="1">
    <source>
        <dbReference type="EMBL" id="KAJ7535371.1"/>
    </source>
</evidence>
<gene>
    <name evidence="1" type="ORF">O6H91_12G030100</name>
</gene>
<dbReference type="Proteomes" id="UP001162992">
    <property type="component" value="Chromosome 12"/>
</dbReference>
<sequence>MAAWPNPGSCRAGFFVGFIILVAMAESGRAQIKVSKACDGGDRVALLQFKSKITQDPSQRLNTWKGDKCCSWAGITCDGTTGRVVVLSLPGEYLGTEATYIYNMSGTISASLGSIPYLQEINLQKLRHISGSIPSTSAPFLASSACFSTKTTSRAAFRLHWAPFLSSNSSISTKIS</sequence>
<comment type="caution">
    <text evidence="1">The sequence shown here is derived from an EMBL/GenBank/DDBJ whole genome shotgun (WGS) entry which is preliminary data.</text>
</comment>
<reference evidence="2" key="1">
    <citation type="journal article" date="2024" name="Proc. Natl. Acad. Sci. U.S.A.">
        <title>Extraordinary preservation of gene collinearity over three hundred million years revealed in homosporous lycophytes.</title>
        <authorList>
            <person name="Li C."/>
            <person name="Wickell D."/>
            <person name="Kuo L.Y."/>
            <person name="Chen X."/>
            <person name="Nie B."/>
            <person name="Liao X."/>
            <person name="Peng D."/>
            <person name="Ji J."/>
            <person name="Jenkins J."/>
            <person name="Williams M."/>
            <person name="Shu S."/>
            <person name="Plott C."/>
            <person name="Barry K."/>
            <person name="Rajasekar S."/>
            <person name="Grimwood J."/>
            <person name="Han X."/>
            <person name="Sun S."/>
            <person name="Hou Z."/>
            <person name="He W."/>
            <person name="Dai G."/>
            <person name="Sun C."/>
            <person name="Schmutz J."/>
            <person name="Leebens-Mack J.H."/>
            <person name="Li F.W."/>
            <person name="Wang L."/>
        </authorList>
    </citation>
    <scope>NUCLEOTIDE SEQUENCE [LARGE SCALE GENOMIC DNA]</scope>
    <source>
        <strain evidence="2">cv. PW_Plant_1</strain>
    </source>
</reference>
<accession>A0ACC2C028</accession>
<protein>
    <submittedName>
        <fullName evidence="1">Uncharacterized protein</fullName>
    </submittedName>
</protein>